<dbReference type="AlphaFoldDB" id="A0A6N8U5F8"/>
<comment type="caution">
    <text evidence="1">The sequence shown here is derived from an EMBL/GenBank/DDBJ whole genome shotgun (WGS) entry which is preliminary data.</text>
</comment>
<accession>A0A6N8U5F8</accession>
<dbReference type="EMBL" id="WUUQ01000001">
    <property type="protein sequence ID" value="MXQ73121.1"/>
    <property type="molecule type" value="Genomic_DNA"/>
</dbReference>
<keyword evidence="2" id="KW-1185">Reference proteome</keyword>
<reference evidence="1 2" key="2">
    <citation type="submission" date="2020-01" db="EMBL/GenBank/DDBJ databases">
        <title>Clostridiaceae sp. nov. isolated from the gut of human by culturomics.</title>
        <authorList>
            <person name="Chang Y."/>
        </authorList>
    </citation>
    <scope>NUCLEOTIDE SEQUENCE [LARGE SCALE GENOMIC DNA]</scope>
    <source>
        <strain evidence="1 2">DONG20-135</strain>
    </source>
</reference>
<name>A0A6N8U5F8_9FIRM</name>
<sequence length="77" mass="9038">MKRVFVSELSIFKTLKRKKTNKYYNEIICGIQERGGEIFSINLSNATYGNENELFIVVYEDNNNNDEIEKFLDTFTS</sequence>
<protein>
    <submittedName>
        <fullName evidence="1">Uncharacterized protein</fullName>
    </submittedName>
</protein>
<organism evidence="1 2">
    <name type="scientific">Copranaerobaculum intestinale</name>
    <dbReference type="NCBI Taxonomy" id="2692629"/>
    <lineage>
        <taxon>Bacteria</taxon>
        <taxon>Bacillati</taxon>
        <taxon>Bacillota</taxon>
        <taxon>Erysipelotrichia</taxon>
        <taxon>Erysipelotrichales</taxon>
        <taxon>Erysipelotrichaceae</taxon>
        <taxon>Copranaerobaculum</taxon>
    </lineage>
</organism>
<evidence type="ECO:0000313" key="2">
    <source>
        <dbReference type="Proteomes" id="UP000434036"/>
    </source>
</evidence>
<proteinExistence type="predicted"/>
<evidence type="ECO:0000313" key="1">
    <source>
        <dbReference type="EMBL" id="MXQ73121.1"/>
    </source>
</evidence>
<gene>
    <name evidence="1" type="ORF">GSF08_04130</name>
</gene>
<dbReference type="Proteomes" id="UP000434036">
    <property type="component" value="Unassembled WGS sequence"/>
</dbReference>
<dbReference type="RefSeq" id="WP_160624542.1">
    <property type="nucleotide sequence ID" value="NZ_WUUQ01000001.1"/>
</dbReference>
<reference evidence="1 2" key="1">
    <citation type="submission" date="2019-12" db="EMBL/GenBank/DDBJ databases">
        <authorList>
            <person name="Yang R."/>
        </authorList>
    </citation>
    <scope>NUCLEOTIDE SEQUENCE [LARGE SCALE GENOMIC DNA]</scope>
    <source>
        <strain evidence="1 2">DONG20-135</strain>
    </source>
</reference>